<comment type="catalytic activity">
    <reaction evidence="1 10">
        <text>[protein]-peptidylproline (omega=180) = [protein]-peptidylproline (omega=0)</text>
        <dbReference type="Rhea" id="RHEA:16237"/>
        <dbReference type="Rhea" id="RHEA-COMP:10747"/>
        <dbReference type="Rhea" id="RHEA-COMP:10748"/>
        <dbReference type="ChEBI" id="CHEBI:83833"/>
        <dbReference type="ChEBI" id="CHEBI:83834"/>
        <dbReference type="EC" id="5.2.1.8"/>
    </reaction>
</comment>
<dbReference type="Pfam" id="PF00254">
    <property type="entry name" value="FKBP_C"/>
    <property type="match status" value="1"/>
</dbReference>
<evidence type="ECO:0000256" key="1">
    <source>
        <dbReference type="ARBA" id="ARBA00000971"/>
    </source>
</evidence>
<dbReference type="GO" id="GO:0015031">
    <property type="term" value="P:protein transport"/>
    <property type="evidence" value="ECO:0007669"/>
    <property type="project" value="InterPro"/>
</dbReference>
<evidence type="ECO:0000256" key="5">
    <source>
        <dbReference type="ARBA" id="ARBA00023110"/>
    </source>
</evidence>
<keyword evidence="7 10" id="KW-0413">Isomerase</keyword>
<dbReference type="GO" id="GO:0051301">
    <property type="term" value="P:cell division"/>
    <property type="evidence" value="ECO:0007669"/>
    <property type="project" value="UniProtKB-KW"/>
</dbReference>
<dbReference type="Gene3D" id="1.10.3120.10">
    <property type="entry name" value="Trigger factor, C-terminal domain"/>
    <property type="match status" value="1"/>
</dbReference>
<evidence type="ECO:0000256" key="4">
    <source>
        <dbReference type="ARBA" id="ARBA00022618"/>
    </source>
</evidence>
<evidence type="ECO:0000313" key="12">
    <source>
        <dbReference type="EMBL" id="HIW08862.1"/>
    </source>
</evidence>
<evidence type="ECO:0000256" key="10">
    <source>
        <dbReference type="PROSITE-ProRule" id="PRU00277"/>
    </source>
</evidence>
<dbReference type="GO" id="GO:0006457">
    <property type="term" value="P:protein folding"/>
    <property type="evidence" value="ECO:0007669"/>
    <property type="project" value="InterPro"/>
</dbReference>
<dbReference type="SUPFAM" id="SSF109998">
    <property type="entry name" value="Triger factor/SurA peptide-binding domain-like"/>
    <property type="match status" value="1"/>
</dbReference>
<dbReference type="FunFam" id="3.10.50.40:FF:000001">
    <property type="entry name" value="Trigger factor"/>
    <property type="match status" value="1"/>
</dbReference>
<reference evidence="12" key="1">
    <citation type="journal article" date="2021" name="PeerJ">
        <title>Extensive microbial diversity within the chicken gut microbiome revealed by metagenomics and culture.</title>
        <authorList>
            <person name="Gilroy R."/>
            <person name="Ravi A."/>
            <person name="Getino M."/>
            <person name="Pursley I."/>
            <person name="Horton D.L."/>
            <person name="Alikhan N.F."/>
            <person name="Baker D."/>
            <person name="Gharbi K."/>
            <person name="Hall N."/>
            <person name="Watson M."/>
            <person name="Adriaenssens E.M."/>
            <person name="Foster-Nyarko E."/>
            <person name="Jarju S."/>
            <person name="Secka A."/>
            <person name="Antonio M."/>
            <person name="Oren A."/>
            <person name="Chaudhuri R.R."/>
            <person name="La Ragione R."/>
            <person name="Hildebrand F."/>
            <person name="Pallen M.J."/>
        </authorList>
    </citation>
    <scope>NUCLEOTIDE SEQUENCE</scope>
    <source>
        <strain evidence="12">ChiHcolR34-3080</strain>
    </source>
</reference>
<comment type="similarity">
    <text evidence="3">Belongs to the FKBP-type PPIase family. Tig subfamily.</text>
</comment>
<dbReference type="InterPro" id="IPR027304">
    <property type="entry name" value="Trigger_fact/SurA_dom_sf"/>
</dbReference>
<dbReference type="PROSITE" id="PS50059">
    <property type="entry name" value="FKBP_PPIASE"/>
    <property type="match status" value="1"/>
</dbReference>
<reference evidence="12" key="2">
    <citation type="submission" date="2021-04" db="EMBL/GenBank/DDBJ databases">
        <authorList>
            <person name="Gilroy R."/>
        </authorList>
    </citation>
    <scope>NUCLEOTIDE SEQUENCE</scope>
    <source>
        <strain evidence="12">ChiHcolR34-3080</strain>
    </source>
</reference>
<name>A0A9D1QB12_9FIRM</name>
<accession>A0A9D1QB12</accession>
<dbReference type="SUPFAM" id="SSF54534">
    <property type="entry name" value="FKBP-like"/>
    <property type="match status" value="1"/>
</dbReference>
<dbReference type="AlphaFoldDB" id="A0A9D1QB12"/>
<sequence length="410" mass="44292">MGILLKNFLFLQCSGILESVLRHTHHTVRRFFILKKHLRLIAAAAALALAVSAAGCGASSSSSEATSSAVLGPASGYDYQNFTYSQGLTADGHWEGVAALDYVTLPEDYAAIPLKKADIEPAEEDIQSLWDNLLESNRIQQPVTGRAAETGDIANIDYSGTVDGVVFTGGTAEDYDLTLGSGTFIPGFEDQIVGHNIGDNFDVTVTFPEDYGDSTDEAGNTITLSGKEAVFNVTLNSLAVSVLPEATDAWVEENFGESNDLHTVAEIDQYFYDNLYSTNLTNAVVDYLTENSTITSIPEVLLNYQVCSQLSYYNSYAAMFGYETLDEFLSGFMGYDTADALLADTEEDILASCDQLLIFQAVAESLDLAPTDAELEVYASYAESMGQGYVHLLALQDHVLATLRDSAQVS</sequence>
<evidence type="ECO:0000256" key="9">
    <source>
        <dbReference type="ARBA" id="ARBA00024849"/>
    </source>
</evidence>
<comment type="subcellular location">
    <subcellularLocation>
        <location evidence="2">Cytoplasm</location>
    </subcellularLocation>
</comment>
<evidence type="ECO:0000313" key="13">
    <source>
        <dbReference type="Proteomes" id="UP000823933"/>
    </source>
</evidence>
<evidence type="ECO:0000256" key="3">
    <source>
        <dbReference type="ARBA" id="ARBA00005464"/>
    </source>
</evidence>
<dbReference type="EC" id="5.2.1.8" evidence="10"/>
<dbReference type="Gene3D" id="3.10.50.40">
    <property type="match status" value="1"/>
</dbReference>
<keyword evidence="8" id="KW-0131">Cell cycle</keyword>
<gene>
    <name evidence="12" type="ORF">H9890_05605</name>
</gene>
<evidence type="ECO:0000256" key="2">
    <source>
        <dbReference type="ARBA" id="ARBA00004496"/>
    </source>
</evidence>
<dbReference type="EMBL" id="DXHQ01000068">
    <property type="protein sequence ID" value="HIW08862.1"/>
    <property type="molecule type" value="Genomic_DNA"/>
</dbReference>
<dbReference type="GO" id="GO:0005737">
    <property type="term" value="C:cytoplasm"/>
    <property type="evidence" value="ECO:0007669"/>
    <property type="project" value="UniProtKB-SubCell"/>
</dbReference>
<dbReference type="GO" id="GO:0003755">
    <property type="term" value="F:peptidyl-prolyl cis-trans isomerase activity"/>
    <property type="evidence" value="ECO:0007669"/>
    <property type="project" value="UniProtKB-KW"/>
</dbReference>
<feature type="domain" description="PPIase FKBP-type" evidence="11">
    <location>
        <begin position="151"/>
        <end position="239"/>
    </location>
</feature>
<dbReference type="InterPro" id="IPR037041">
    <property type="entry name" value="Trigger_fac_C_sf"/>
</dbReference>
<keyword evidence="6" id="KW-0143">Chaperone</keyword>
<comment type="function">
    <text evidence="9">Involved in protein export. Acts as a chaperone by maintaining the newly synthesized protein in an open conformation. Functions as a peptidyl-prolyl cis-trans isomerase.</text>
</comment>
<keyword evidence="5 10" id="KW-0697">Rotamase</keyword>
<organism evidence="12 13">
    <name type="scientific">Candidatus Faecalibacterium intestinigallinarum</name>
    <dbReference type="NCBI Taxonomy" id="2838581"/>
    <lineage>
        <taxon>Bacteria</taxon>
        <taxon>Bacillati</taxon>
        <taxon>Bacillota</taxon>
        <taxon>Clostridia</taxon>
        <taxon>Eubacteriales</taxon>
        <taxon>Oscillospiraceae</taxon>
        <taxon>Faecalibacterium</taxon>
    </lineage>
</organism>
<proteinExistence type="inferred from homology"/>
<evidence type="ECO:0000259" key="11">
    <source>
        <dbReference type="PROSITE" id="PS50059"/>
    </source>
</evidence>
<dbReference type="InterPro" id="IPR001179">
    <property type="entry name" value="PPIase_FKBP_dom"/>
</dbReference>
<evidence type="ECO:0000256" key="6">
    <source>
        <dbReference type="ARBA" id="ARBA00023186"/>
    </source>
</evidence>
<keyword evidence="4" id="KW-0132">Cell division</keyword>
<evidence type="ECO:0000256" key="7">
    <source>
        <dbReference type="ARBA" id="ARBA00023235"/>
    </source>
</evidence>
<comment type="caution">
    <text evidence="12">The sequence shown here is derived from an EMBL/GenBank/DDBJ whole genome shotgun (WGS) entry which is preliminary data.</text>
</comment>
<dbReference type="Proteomes" id="UP000823933">
    <property type="component" value="Unassembled WGS sequence"/>
</dbReference>
<evidence type="ECO:0000256" key="8">
    <source>
        <dbReference type="ARBA" id="ARBA00023306"/>
    </source>
</evidence>
<protein>
    <recommendedName>
        <fullName evidence="10">peptidylprolyl isomerase</fullName>
        <ecNumber evidence="10">5.2.1.8</ecNumber>
    </recommendedName>
</protein>
<dbReference type="InterPro" id="IPR046357">
    <property type="entry name" value="PPIase_dom_sf"/>
</dbReference>